<sequence length="90" mass="10007">MLKRYHLQNMHCQSSCVSIARAMSLECQSALCNCWSIVAPKHVLSERIVSRMCTVRVPSATARALCLQCRSALCNCRSVVAPGIYYRSAL</sequence>
<dbReference type="Proteomes" id="UP000017836">
    <property type="component" value="Unassembled WGS sequence"/>
</dbReference>
<proteinExistence type="predicted"/>
<gene>
    <name evidence="1" type="ORF">AMTR_s00077p00172030</name>
</gene>
<dbReference type="AlphaFoldDB" id="W1P8N8"/>
<dbReference type="Gramene" id="ERN04283">
    <property type="protein sequence ID" value="ERN04283"/>
    <property type="gene ID" value="AMTR_s00077p00172030"/>
</dbReference>
<evidence type="ECO:0000313" key="2">
    <source>
        <dbReference type="Proteomes" id="UP000017836"/>
    </source>
</evidence>
<protein>
    <submittedName>
        <fullName evidence="1">Uncharacterized protein</fullName>
    </submittedName>
</protein>
<evidence type="ECO:0000313" key="1">
    <source>
        <dbReference type="EMBL" id="ERN04283.1"/>
    </source>
</evidence>
<organism evidence="1 2">
    <name type="scientific">Amborella trichopoda</name>
    <dbReference type="NCBI Taxonomy" id="13333"/>
    <lineage>
        <taxon>Eukaryota</taxon>
        <taxon>Viridiplantae</taxon>
        <taxon>Streptophyta</taxon>
        <taxon>Embryophyta</taxon>
        <taxon>Tracheophyta</taxon>
        <taxon>Spermatophyta</taxon>
        <taxon>Magnoliopsida</taxon>
        <taxon>Amborellales</taxon>
        <taxon>Amborellaceae</taxon>
        <taxon>Amborella</taxon>
    </lineage>
</organism>
<keyword evidence="2" id="KW-1185">Reference proteome</keyword>
<accession>W1P8N8</accession>
<dbReference type="HOGENOM" id="CLU_2515684_0_0_1"/>
<reference evidence="2" key="1">
    <citation type="journal article" date="2013" name="Science">
        <title>The Amborella genome and the evolution of flowering plants.</title>
        <authorList>
            <consortium name="Amborella Genome Project"/>
        </authorList>
    </citation>
    <scope>NUCLEOTIDE SEQUENCE [LARGE SCALE GENOMIC DNA]</scope>
</reference>
<dbReference type="EMBL" id="KI394293">
    <property type="protein sequence ID" value="ERN04283.1"/>
    <property type="molecule type" value="Genomic_DNA"/>
</dbReference>
<name>W1P8N8_AMBTC</name>